<accession>A0ABW5Y7Y4</accession>
<sequence>MANPLINSTKVIIPVDEAIEKTTNWRNFMAKNFPDADAKLLPKAVYISRSDIQDMAKYCEADDTILGVRAYFTLDSEYEENVLNQVKFIMVLVRDTPGYPCGEDLMYIPSGAGMEALSPDNGNLDDSNVYDFTRPCPDTCDARSPLFSDAGAERFSKS</sequence>
<evidence type="ECO:0000313" key="2">
    <source>
        <dbReference type="Proteomes" id="UP001597557"/>
    </source>
</evidence>
<comment type="caution">
    <text evidence="1">The sequence shown here is derived from an EMBL/GenBank/DDBJ whole genome shotgun (WGS) entry which is preliminary data.</text>
</comment>
<dbReference type="RefSeq" id="WP_377182145.1">
    <property type="nucleotide sequence ID" value="NZ_JBHUPD010000001.1"/>
</dbReference>
<dbReference type="EMBL" id="JBHUPD010000001">
    <property type="protein sequence ID" value="MFD2871452.1"/>
    <property type="molecule type" value="Genomic_DNA"/>
</dbReference>
<gene>
    <name evidence="1" type="ORF">ACFS5N_03160</name>
</gene>
<reference evidence="2" key="1">
    <citation type="journal article" date="2019" name="Int. J. Syst. Evol. Microbiol.">
        <title>The Global Catalogue of Microorganisms (GCM) 10K type strain sequencing project: providing services to taxonomists for standard genome sequencing and annotation.</title>
        <authorList>
            <consortium name="The Broad Institute Genomics Platform"/>
            <consortium name="The Broad Institute Genome Sequencing Center for Infectious Disease"/>
            <person name="Wu L."/>
            <person name="Ma J."/>
        </authorList>
    </citation>
    <scope>NUCLEOTIDE SEQUENCE [LARGE SCALE GENOMIC DNA]</scope>
    <source>
        <strain evidence="2">KCTC 22437</strain>
    </source>
</reference>
<name>A0ABW5Y7Y4_9SPHI</name>
<organism evidence="1 2">
    <name type="scientific">Mucilaginibacter ximonensis</name>
    <dbReference type="NCBI Taxonomy" id="538021"/>
    <lineage>
        <taxon>Bacteria</taxon>
        <taxon>Pseudomonadati</taxon>
        <taxon>Bacteroidota</taxon>
        <taxon>Sphingobacteriia</taxon>
        <taxon>Sphingobacteriales</taxon>
        <taxon>Sphingobacteriaceae</taxon>
        <taxon>Mucilaginibacter</taxon>
    </lineage>
</organism>
<evidence type="ECO:0000313" key="1">
    <source>
        <dbReference type="EMBL" id="MFD2871452.1"/>
    </source>
</evidence>
<keyword evidence="2" id="KW-1185">Reference proteome</keyword>
<dbReference type="Proteomes" id="UP001597557">
    <property type="component" value="Unassembled WGS sequence"/>
</dbReference>
<protein>
    <submittedName>
        <fullName evidence="1">Uncharacterized protein</fullName>
    </submittedName>
</protein>
<proteinExistence type="predicted"/>